<dbReference type="AlphaFoldDB" id="W2STJ6"/>
<evidence type="ECO:0000313" key="2">
    <source>
        <dbReference type="EMBL" id="ETN72803.1"/>
    </source>
</evidence>
<dbReference type="KEGG" id="nai:NECAME_04410"/>
<evidence type="ECO:0000256" key="1">
    <source>
        <dbReference type="SAM" id="MobiDB-lite"/>
    </source>
</evidence>
<reference evidence="3" key="1">
    <citation type="journal article" date="2014" name="Nat. Genet.">
        <title>Genome of the human hookworm Necator americanus.</title>
        <authorList>
            <person name="Tang Y.T."/>
            <person name="Gao X."/>
            <person name="Rosa B.A."/>
            <person name="Abubucker S."/>
            <person name="Hallsworth-Pepin K."/>
            <person name="Martin J."/>
            <person name="Tyagi R."/>
            <person name="Heizer E."/>
            <person name="Zhang X."/>
            <person name="Bhonagiri-Palsikar V."/>
            <person name="Minx P."/>
            <person name="Warren W.C."/>
            <person name="Wang Q."/>
            <person name="Zhan B."/>
            <person name="Hotez P.J."/>
            <person name="Sternberg P.W."/>
            <person name="Dougall A."/>
            <person name="Gaze S.T."/>
            <person name="Mulvenna J."/>
            <person name="Sotillo J."/>
            <person name="Ranganathan S."/>
            <person name="Rabelo E.M."/>
            <person name="Wilson R.K."/>
            <person name="Felgner P.L."/>
            <person name="Bethony J."/>
            <person name="Hawdon J.M."/>
            <person name="Gasser R.B."/>
            <person name="Loukas A."/>
            <person name="Mitreva M."/>
        </authorList>
    </citation>
    <scope>NUCLEOTIDE SEQUENCE [LARGE SCALE GENOMIC DNA]</scope>
</reference>
<protein>
    <submittedName>
        <fullName evidence="2">Uncharacterized protein</fullName>
    </submittedName>
</protein>
<feature type="region of interest" description="Disordered" evidence="1">
    <location>
        <begin position="47"/>
        <end position="68"/>
    </location>
</feature>
<keyword evidence="3" id="KW-1185">Reference proteome</keyword>
<evidence type="ECO:0000313" key="3">
    <source>
        <dbReference type="Proteomes" id="UP000053676"/>
    </source>
</evidence>
<sequence>MWKKGPNGEYIGFPGTKIRLVQKAQTDLEMEGAVVGEHEERMIRIKLKDEPEKGTPPGRICWQNSHKE</sequence>
<organism evidence="2 3">
    <name type="scientific">Necator americanus</name>
    <name type="common">Human hookworm</name>
    <dbReference type="NCBI Taxonomy" id="51031"/>
    <lineage>
        <taxon>Eukaryota</taxon>
        <taxon>Metazoa</taxon>
        <taxon>Ecdysozoa</taxon>
        <taxon>Nematoda</taxon>
        <taxon>Chromadorea</taxon>
        <taxon>Rhabditida</taxon>
        <taxon>Rhabditina</taxon>
        <taxon>Rhabditomorpha</taxon>
        <taxon>Strongyloidea</taxon>
        <taxon>Ancylostomatidae</taxon>
        <taxon>Bunostominae</taxon>
        <taxon>Necator</taxon>
    </lineage>
</organism>
<accession>W2STJ6</accession>
<proteinExistence type="predicted"/>
<dbReference type="Proteomes" id="UP000053676">
    <property type="component" value="Unassembled WGS sequence"/>
</dbReference>
<dbReference type="EMBL" id="KI662931">
    <property type="protein sequence ID" value="ETN72803.1"/>
    <property type="molecule type" value="Genomic_DNA"/>
</dbReference>
<name>W2STJ6_NECAM</name>
<gene>
    <name evidence="2" type="ORF">NECAME_04410</name>
</gene>